<accession>A0AAD5XFN9</accession>
<evidence type="ECO:0000313" key="4">
    <source>
        <dbReference type="Proteomes" id="UP001211907"/>
    </source>
</evidence>
<evidence type="ECO:0000256" key="1">
    <source>
        <dbReference type="SAM" id="MobiDB-lite"/>
    </source>
</evidence>
<sequence length="300" mass="31657">MASKRRRSDNGTDKESQGESQTDSQIKRESQSQTQNSANENDSGGRGDKELVAAPQLDLPASVKEQIVLQLESAPETQTRLVQASRAWAAAGVAVRWRHVTPAFLVSEKPESACEAAASRLARLVRLARHARRLTASAAPADADADALALLGPFLLFAALSDLVHLVVLFPAFPASTSMTAPPASQMNASQQLASSPASSPVISTVPLSQHHHQQLKPYHFSDSQIDSPTSATAAAAAKATRLVSLLEAAAKFAPASLSKLSIRGGKSCSESIVRDLLIAFPNITTLKLTCPAVAGMIPR</sequence>
<dbReference type="AlphaFoldDB" id="A0AAD5XFN9"/>
<comment type="caution">
    <text evidence="3">The sequence shown here is derived from an EMBL/GenBank/DDBJ whole genome shotgun (WGS) entry which is preliminary data.</text>
</comment>
<feature type="compositionally biased region" description="Basic and acidic residues" evidence="1">
    <location>
        <begin position="8"/>
        <end position="17"/>
    </location>
</feature>
<name>A0AAD5XFN9_9FUNG</name>
<protein>
    <submittedName>
        <fullName evidence="3">Uncharacterized protein</fullName>
    </submittedName>
</protein>
<reference evidence="3" key="1">
    <citation type="submission" date="2020-05" db="EMBL/GenBank/DDBJ databases">
        <title>Phylogenomic resolution of chytrid fungi.</title>
        <authorList>
            <person name="Stajich J.E."/>
            <person name="Amses K."/>
            <person name="Simmons R."/>
            <person name="Seto K."/>
            <person name="Myers J."/>
            <person name="Bonds A."/>
            <person name="Quandt C.A."/>
            <person name="Barry K."/>
            <person name="Liu P."/>
            <person name="Grigoriev I."/>
            <person name="Longcore J.E."/>
            <person name="James T.Y."/>
        </authorList>
    </citation>
    <scope>NUCLEOTIDE SEQUENCE</scope>
    <source>
        <strain evidence="3">JEL0513</strain>
    </source>
</reference>
<keyword evidence="2" id="KW-0812">Transmembrane</keyword>
<keyword evidence="2" id="KW-0472">Membrane</keyword>
<feature type="region of interest" description="Disordered" evidence="1">
    <location>
        <begin position="1"/>
        <end position="49"/>
    </location>
</feature>
<feature type="non-terminal residue" evidence="3">
    <location>
        <position position="300"/>
    </location>
</feature>
<feature type="compositionally biased region" description="Polar residues" evidence="1">
    <location>
        <begin position="31"/>
        <end position="42"/>
    </location>
</feature>
<feature type="transmembrane region" description="Helical" evidence="2">
    <location>
        <begin position="154"/>
        <end position="173"/>
    </location>
</feature>
<organism evidence="3 4">
    <name type="scientific">Physocladia obscura</name>
    <dbReference type="NCBI Taxonomy" id="109957"/>
    <lineage>
        <taxon>Eukaryota</taxon>
        <taxon>Fungi</taxon>
        <taxon>Fungi incertae sedis</taxon>
        <taxon>Chytridiomycota</taxon>
        <taxon>Chytridiomycota incertae sedis</taxon>
        <taxon>Chytridiomycetes</taxon>
        <taxon>Chytridiales</taxon>
        <taxon>Chytriomycetaceae</taxon>
        <taxon>Physocladia</taxon>
    </lineage>
</organism>
<evidence type="ECO:0000313" key="3">
    <source>
        <dbReference type="EMBL" id="KAJ3133051.1"/>
    </source>
</evidence>
<evidence type="ECO:0000256" key="2">
    <source>
        <dbReference type="SAM" id="Phobius"/>
    </source>
</evidence>
<dbReference type="Proteomes" id="UP001211907">
    <property type="component" value="Unassembled WGS sequence"/>
</dbReference>
<gene>
    <name evidence="3" type="ORF">HK100_004705</name>
</gene>
<keyword evidence="2" id="KW-1133">Transmembrane helix</keyword>
<proteinExistence type="predicted"/>
<keyword evidence="4" id="KW-1185">Reference proteome</keyword>
<dbReference type="EMBL" id="JADGJH010000228">
    <property type="protein sequence ID" value="KAJ3133051.1"/>
    <property type="molecule type" value="Genomic_DNA"/>
</dbReference>